<dbReference type="UniPathway" id="UPA00655">
    <property type="reaction ID" value="UER00711"/>
</dbReference>
<organism evidence="18 19">
    <name type="scientific">Komagataeibacter europaeus</name>
    <name type="common">Gluconacetobacter europaeus</name>
    <dbReference type="NCBI Taxonomy" id="33995"/>
    <lineage>
        <taxon>Bacteria</taxon>
        <taxon>Pseudomonadati</taxon>
        <taxon>Pseudomonadota</taxon>
        <taxon>Alphaproteobacteria</taxon>
        <taxon>Acetobacterales</taxon>
        <taxon>Acetobacteraceae</taxon>
        <taxon>Komagataeibacter</taxon>
    </lineage>
</organism>
<comment type="subunit">
    <text evidence="3 15">Acetyl-CoA carboxylase is a heterohexamer of biotin carboxyl carrier protein, biotin carboxylase and the two subunits of carboxyl transferase in a 2:2 complex.</text>
</comment>
<dbReference type="SUPFAM" id="SSF51246">
    <property type="entry name" value="Rudiment single hybrid motif"/>
    <property type="match status" value="1"/>
</dbReference>
<evidence type="ECO:0000259" key="16">
    <source>
        <dbReference type="PROSITE" id="PS50975"/>
    </source>
</evidence>
<dbReference type="SMART" id="SM00878">
    <property type="entry name" value="Biotin_carb_C"/>
    <property type="match status" value="1"/>
</dbReference>
<keyword evidence="15" id="KW-0444">Lipid biosynthesis</keyword>
<evidence type="ECO:0000256" key="15">
    <source>
        <dbReference type="RuleBase" id="RU365063"/>
    </source>
</evidence>
<dbReference type="InterPro" id="IPR051602">
    <property type="entry name" value="ACC_Biotin_Carboxylase"/>
</dbReference>
<evidence type="ECO:0000256" key="14">
    <source>
        <dbReference type="PROSITE-ProRule" id="PRU00409"/>
    </source>
</evidence>
<dbReference type="RefSeq" id="WP_053323806.1">
    <property type="nucleotide sequence ID" value="NZ_LHUQ01000026.1"/>
</dbReference>
<dbReference type="Gene3D" id="3.30.470.20">
    <property type="entry name" value="ATP-grasp fold, B domain"/>
    <property type="match status" value="1"/>
</dbReference>
<dbReference type="OrthoDB" id="9763189at2"/>
<evidence type="ECO:0000256" key="4">
    <source>
        <dbReference type="ARBA" id="ARBA00013263"/>
    </source>
</evidence>
<dbReference type="EC" id="6.3.4.14" evidence="4 15"/>
<reference evidence="18" key="1">
    <citation type="submission" date="2015-08" db="EMBL/GenBank/DDBJ databases">
        <title>Draft genome sequence of Komagataeibacter europaeus CECT 8546 a cellulose producer strain from vinegar produced by the traditional method.</title>
        <authorList>
            <person name="Poehlein A."/>
            <person name="Valera M.J."/>
            <person name="Haack F.S."/>
            <person name="Mas A."/>
            <person name="Daniel R."/>
            <person name="Streit W.R."/>
            <person name="Mateo E."/>
        </authorList>
    </citation>
    <scope>NUCLEOTIDE SEQUENCE [LARGE SCALE GENOMIC DNA]</scope>
    <source>
        <strain evidence="18">CECT 8546</strain>
    </source>
</reference>
<dbReference type="GO" id="GO:2001295">
    <property type="term" value="P:malonyl-CoA biosynthetic process"/>
    <property type="evidence" value="ECO:0007669"/>
    <property type="project" value="UniProtKB-UniPathway"/>
</dbReference>
<evidence type="ECO:0000256" key="3">
    <source>
        <dbReference type="ARBA" id="ARBA00011750"/>
    </source>
</evidence>
<dbReference type="GO" id="GO:0004075">
    <property type="term" value="F:biotin carboxylase activity"/>
    <property type="evidence" value="ECO:0007669"/>
    <property type="project" value="UniProtKB-EC"/>
</dbReference>
<evidence type="ECO:0000256" key="1">
    <source>
        <dbReference type="ARBA" id="ARBA00003761"/>
    </source>
</evidence>
<feature type="domain" description="Biotin carboxylation" evidence="17">
    <location>
        <begin position="3"/>
        <end position="447"/>
    </location>
</feature>
<evidence type="ECO:0000259" key="17">
    <source>
        <dbReference type="PROSITE" id="PS50979"/>
    </source>
</evidence>
<dbReference type="PROSITE" id="PS50979">
    <property type="entry name" value="BC"/>
    <property type="match status" value="1"/>
</dbReference>
<evidence type="ECO:0000256" key="11">
    <source>
        <dbReference type="ARBA" id="ARBA00023267"/>
    </source>
</evidence>
<dbReference type="STRING" id="33995.KOEU_29440"/>
<dbReference type="PANTHER" id="PTHR48095:SF2">
    <property type="entry name" value="BIOTIN CARBOXYLASE, CHLOROPLASTIC"/>
    <property type="match status" value="1"/>
</dbReference>
<evidence type="ECO:0000256" key="8">
    <source>
        <dbReference type="ARBA" id="ARBA00022741"/>
    </source>
</evidence>
<protein>
    <recommendedName>
        <fullName evidence="5 15">Biotin carboxylase</fullName>
        <ecNumber evidence="4 15">6.3.4.14</ecNumber>
    </recommendedName>
    <alternativeName>
        <fullName evidence="12 15">Acetyl-coenzyme A carboxylase biotin carboxylase subunit A</fullName>
    </alternativeName>
</protein>
<dbReference type="PROSITE" id="PS50975">
    <property type="entry name" value="ATP_GRASP"/>
    <property type="match status" value="1"/>
</dbReference>
<keyword evidence="15" id="KW-0276">Fatty acid metabolism</keyword>
<dbReference type="EMBL" id="LHUQ01000026">
    <property type="protein sequence ID" value="KON63540.1"/>
    <property type="molecule type" value="Genomic_DNA"/>
</dbReference>
<keyword evidence="9 14" id="KW-0067">ATP-binding</keyword>
<dbReference type="SUPFAM" id="SSF52440">
    <property type="entry name" value="PreATP-grasp domain"/>
    <property type="match status" value="1"/>
</dbReference>
<keyword evidence="7" id="KW-0479">Metal-binding</keyword>
<dbReference type="InterPro" id="IPR011761">
    <property type="entry name" value="ATP-grasp"/>
</dbReference>
<comment type="function">
    <text evidence="1 15">This protein is a component of the acetyl coenzyme A carboxylase complex; first, biotin carboxylase catalyzes the carboxylation of the carrier protein and then the transcarboxylase transfers the carboxyl group to form malonyl-CoA.</text>
</comment>
<name>A0A0M0EE76_KOMEU</name>
<evidence type="ECO:0000313" key="19">
    <source>
        <dbReference type="Proteomes" id="UP000037566"/>
    </source>
</evidence>
<dbReference type="Proteomes" id="UP000037566">
    <property type="component" value="Unassembled WGS sequence"/>
</dbReference>
<dbReference type="GO" id="GO:0046872">
    <property type="term" value="F:metal ion binding"/>
    <property type="evidence" value="ECO:0007669"/>
    <property type="project" value="UniProtKB-KW"/>
</dbReference>
<dbReference type="Pfam" id="PF00289">
    <property type="entry name" value="Biotin_carb_N"/>
    <property type="match status" value="1"/>
</dbReference>
<comment type="catalytic activity">
    <reaction evidence="13 15">
        <text>N(6)-biotinyl-L-lysyl-[protein] + hydrogencarbonate + ATP = N(6)-carboxybiotinyl-L-lysyl-[protein] + ADP + phosphate + H(+)</text>
        <dbReference type="Rhea" id="RHEA:13501"/>
        <dbReference type="Rhea" id="RHEA-COMP:10505"/>
        <dbReference type="Rhea" id="RHEA-COMP:10506"/>
        <dbReference type="ChEBI" id="CHEBI:15378"/>
        <dbReference type="ChEBI" id="CHEBI:17544"/>
        <dbReference type="ChEBI" id="CHEBI:30616"/>
        <dbReference type="ChEBI" id="CHEBI:43474"/>
        <dbReference type="ChEBI" id="CHEBI:83144"/>
        <dbReference type="ChEBI" id="CHEBI:83145"/>
        <dbReference type="ChEBI" id="CHEBI:456216"/>
        <dbReference type="EC" id="6.3.4.14"/>
    </reaction>
</comment>
<evidence type="ECO:0000256" key="13">
    <source>
        <dbReference type="ARBA" id="ARBA00048600"/>
    </source>
</evidence>
<dbReference type="Pfam" id="PF02785">
    <property type="entry name" value="Biotin_carb_C"/>
    <property type="match status" value="1"/>
</dbReference>
<dbReference type="GO" id="GO:0006633">
    <property type="term" value="P:fatty acid biosynthetic process"/>
    <property type="evidence" value="ECO:0007669"/>
    <property type="project" value="UniProtKB-KW"/>
</dbReference>
<dbReference type="FunFam" id="3.40.50.20:FF:000010">
    <property type="entry name" value="Propionyl-CoA carboxylase subunit alpha"/>
    <property type="match status" value="1"/>
</dbReference>
<keyword evidence="10" id="KW-0460">Magnesium</keyword>
<dbReference type="InterPro" id="IPR011764">
    <property type="entry name" value="Biotin_carboxylation_dom"/>
</dbReference>
<comment type="caution">
    <text evidence="18">The sequence shown here is derived from an EMBL/GenBank/DDBJ whole genome shotgun (WGS) entry which is preliminary data.</text>
</comment>
<comment type="pathway">
    <text evidence="2 15">Lipid metabolism; malonyl-CoA biosynthesis; malonyl-CoA from acetyl-CoA: step 1/1.</text>
</comment>
<keyword evidence="6 15" id="KW-0436">Ligase</keyword>
<dbReference type="PATRIC" id="fig|33995.3.peg.3265"/>
<dbReference type="PROSITE" id="PS00866">
    <property type="entry name" value="CPSASE_1"/>
    <property type="match status" value="1"/>
</dbReference>
<keyword evidence="8 14" id="KW-0547">Nucleotide-binding</keyword>
<accession>A0A0M0EE76</accession>
<dbReference type="PROSITE" id="PS00867">
    <property type="entry name" value="CPSASE_2"/>
    <property type="match status" value="1"/>
</dbReference>
<evidence type="ECO:0000256" key="2">
    <source>
        <dbReference type="ARBA" id="ARBA00004956"/>
    </source>
</evidence>
<dbReference type="AlphaFoldDB" id="A0A0M0EE76"/>
<dbReference type="InterPro" id="IPR005479">
    <property type="entry name" value="CPAse_ATP-bd"/>
</dbReference>
<proteinExistence type="predicted"/>
<gene>
    <name evidence="18" type="primary">accC3</name>
    <name evidence="18" type="ORF">KOEU_29440</name>
</gene>
<sequence length="458" mass="50204">MRKVETVLIANRGEIALRVVRACRELGLRTVGIYSEVDASLRHLSLCDRTICIGPASAAQSYLDRDLVLRAARLTQADAIHPGYGFLSENPAFAHAVEQAGLVLIGPSATIMQRMGDKIEAKRTMIATGMPCLPGSDGPLSDDMEQTRALCARIGYPLIVKAAGGGGGRGMRIVQEPGTLEQAVQTAREEAIRAFGNGALYAERFLTHPRHVEIQVMADRHGHAVWLGDRDCSVQRRHQKVIEEAPAHGIARDEITRLGALCAATCPQIGYVGAGTFEFLYEDGAFYFIEMNTRIQVEHPVTEMVTGIDIVREQIRVAMGEPLSFTQSDVRCGGHAIECRINAENPDTFMPGPGKVTHWLPPGGEGVRIDTHLYDGYVVPSSYDSLIAKLIVRGRSRQEAISKMHAALGETEIEGIPTTIPLHLRLMEDERFRAGDISVHYLEECDHTRKKDGSHDAK</sequence>
<evidence type="ECO:0000256" key="9">
    <source>
        <dbReference type="ARBA" id="ARBA00022840"/>
    </source>
</evidence>
<dbReference type="InterPro" id="IPR005481">
    <property type="entry name" value="BC-like_N"/>
</dbReference>
<evidence type="ECO:0000256" key="5">
    <source>
        <dbReference type="ARBA" id="ARBA00017242"/>
    </source>
</evidence>
<dbReference type="InterPro" id="IPR005482">
    <property type="entry name" value="Biotin_COase_C"/>
</dbReference>
<dbReference type="InterPro" id="IPR011054">
    <property type="entry name" value="Rudment_hybrid_motif"/>
</dbReference>
<dbReference type="NCBIfam" id="TIGR00514">
    <property type="entry name" value="accC"/>
    <property type="match status" value="1"/>
</dbReference>
<evidence type="ECO:0000256" key="10">
    <source>
        <dbReference type="ARBA" id="ARBA00022842"/>
    </source>
</evidence>
<dbReference type="PANTHER" id="PTHR48095">
    <property type="entry name" value="PYRUVATE CARBOXYLASE SUBUNIT A"/>
    <property type="match status" value="1"/>
</dbReference>
<evidence type="ECO:0000256" key="6">
    <source>
        <dbReference type="ARBA" id="ARBA00022598"/>
    </source>
</evidence>
<keyword evidence="15" id="KW-0275">Fatty acid biosynthesis</keyword>
<keyword evidence="11 15" id="KW-0092">Biotin</keyword>
<dbReference type="NCBIfam" id="NF006367">
    <property type="entry name" value="PRK08591.1"/>
    <property type="match status" value="1"/>
</dbReference>
<dbReference type="GO" id="GO:0005524">
    <property type="term" value="F:ATP binding"/>
    <property type="evidence" value="ECO:0007669"/>
    <property type="project" value="UniProtKB-UniRule"/>
</dbReference>
<feature type="domain" description="ATP-grasp" evidence="16">
    <location>
        <begin position="122"/>
        <end position="319"/>
    </location>
</feature>
<dbReference type="InterPro" id="IPR016185">
    <property type="entry name" value="PreATP-grasp_dom_sf"/>
</dbReference>
<keyword evidence="19" id="KW-1185">Reference proteome</keyword>
<evidence type="ECO:0000256" key="7">
    <source>
        <dbReference type="ARBA" id="ARBA00022723"/>
    </source>
</evidence>
<keyword evidence="15" id="KW-0443">Lipid metabolism</keyword>
<dbReference type="InterPro" id="IPR004549">
    <property type="entry name" value="Acetyl_CoA_COase_biotin_COase"/>
</dbReference>
<evidence type="ECO:0000256" key="12">
    <source>
        <dbReference type="ARBA" id="ARBA00033786"/>
    </source>
</evidence>
<evidence type="ECO:0000313" key="18">
    <source>
        <dbReference type="EMBL" id="KON63540.1"/>
    </source>
</evidence>
<dbReference type="Pfam" id="PF02786">
    <property type="entry name" value="CPSase_L_D2"/>
    <property type="match status" value="1"/>
</dbReference>
<dbReference type="SUPFAM" id="SSF56059">
    <property type="entry name" value="Glutathione synthetase ATP-binding domain-like"/>
    <property type="match status" value="1"/>
</dbReference>